<proteinExistence type="predicted"/>
<accession>A0A0A9EM95</accession>
<organism evidence="1">
    <name type="scientific">Arundo donax</name>
    <name type="common">Giant reed</name>
    <name type="synonym">Donax arundinaceus</name>
    <dbReference type="NCBI Taxonomy" id="35708"/>
    <lineage>
        <taxon>Eukaryota</taxon>
        <taxon>Viridiplantae</taxon>
        <taxon>Streptophyta</taxon>
        <taxon>Embryophyta</taxon>
        <taxon>Tracheophyta</taxon>
        <taxon>Spermatophyta</taxon>
        <taxon>Magnoliopsida</taxon>
        <taxon>Liliopsida</taxon>
        <taxon>Poales</taxon>
        <taxon>Poaceae</taxon>
        <taxon>PACMAD clade</taxon>
        <taxon>Arundinoideae</taxon>
        <taxon>Arundineae</taxon>
        <taxon>Arundo</taxon>
    </lineage>
</organism>
<reference evidence="1" key="1">
    <citation type="submission" date="2014-09" db="EMBL/GenBank/DDBJ databases">
        <authorList>
            <person name="Magalhaes I.L.F."/>
            <person name="Oliveira U."/>
            <person name="Santos F.R."/>
            <person name="Vidigal T.H.D.A."/>
            <person name="Brescovit A.D."/>
            <person name="Santos A.J."/>
        </authorList>
    </citation>
    <scope>NUCLEOTIDE SEQUENCE</scope>
    <source>
        <tissue evidence="1">Shoot tissue taken approximately 20 cm above the soil surface</tissue>
    </source>
</reference>
<name>A0A0A9EM95_ARUDO</name>
<dbReference type="EMBL" id="GBRH01197807">
    <property type="protein sequence ID" value="JAE00089.1"/>
    <property type="molecule type" value="Transcribed_RNA"/>
</dbReference>
<protein>
    <submittedName>
        <fullName evidence="1">Uncharacterized protein</fullName>
    </submittedName>
</protein>
<reference evidence="1" key="2">
    <citation type="journal article" date="2015" name="Data Brief">
        <title>Shoot transcriptome of the giant reed, Arundo donax.</title>
        <authorList>
            <person name="Barrero R.A."/>
            <person name="Guerrero F.D."/>
            <person name="Moolhuijzen P."/>
            <person name="Goolsby J.A."/>
            <person name="Tidwell J."/>
            <person name="Bellgard S.E."/>
            <person name="Bellgard M.I."/>
        </authorList>
    </citation>
    <scope>NUCLEOTIDE SEQUENCE</scope>
    <source>
        <tissue evidence="1">Shoot tissue taken approximately 20 cm above the soil surface</tissue>
    </source>
</reference>
<evidence type="ECO:0000313" key="1">
    <source>
        <dbReference type="EMBL" id="JAE00089.1"/>
    </source>
</evidence>
<dbReference type="AlphaFoldDB" id="A0A0A9EM95"/>
<sequence length="32" mass="3412">MIEVKNQIGSLPNISAKIGSNGTKASGMWIYC</sequence>